<feature type="region of interest" description="Disordered" evidence="1">
    <location>
        <begin position="155"/>
        <end position="202"/>
    </location>
</feature>
<feature type="transmembrane region" description="Helical" evidence="2">
    <location>
        <begin position="319"/>
        <end position="340"/>
    </location>
</feature>
<dbReference type="Gramene" id="GBG42629">
    <property type="protein sequence ID" value="GBG42629"/>
    <property type="gene ID" value="CBR_g76079"/>
</dbReference>
<keyword evidence="4" id="KW-1185">Reference proteome</keyword>
<dbReference type="Proteomes" id="UP000265515">
    <property type="component" value="Unassembled WGS sequence"/>
</dbReference>
<organism evidence="3 4">
    <name type="scientific">Chara braunii</name>
    <name type="common">Braun's stonewort</name>
    <dbReference type="NCBI Taxonomy" id="69332"/>
    <lineage>
        <taxon>Eukaryota</taxon>
        <taxon>Viridiplantae</taxon>
        <taxon>Streptophyta</taxon>
        <taxon>Charophyceae</taxon>
        <taxon>Charales</taxon>
        <taxon>Characeae</taxon>
        <taxon>Chara</taxon>
    </lineage>
</organism>
<dbReference type="AlphaFoldDB" id="A0A388JK10"/>
<keyword evidence="2" id="KW-0472">Membrane</keyword>
<dbReference type="EMBL" id="BFEA01002788">
    <property type="protein sequence ID" value="GBG42629.1"/>
    <property type="molecule type" value="Genomic_DNA"/>
</dbReference>
<gene>
    <name evidence="3" type="ORF">CBR_g76079</name>
</gene>
<evidence type="ECO:0000256" key="1">
    <source>
        <dbReference type="SAM" id="MobiDB-lite"/>
    </source>
</evidence>
<protein>
    <submittedName>
        <fullName evidence="3">Uncharacterized protein</fullName>
    </submittedName>
</protein>
<keyword evidence="2" id="KW-0812">Transmembrane</keyword>
<proteinExistence type="predicted"/>
<feature type="transmembrane region" description="Helical" evidence="2">
    <location>
        <begin position="59"/>
        <end position="82"/>
    </location>
</feature>
<evidence type="ECO:0000313" key="3">
    <source>
        <dbReference type="EMBL" id="GBG42629.1"/>
    </source>
</evidence>
<reference evidence="3 4" key="1">
    <citation type="journal article" date="2018" name="Cell">
        <title>The Chara Genome: Secondary Complexity and Implications for Plant Terrestrialization.</title>
        <authorList>
            <person name="Nishiyama T."/>
            <person name="Sakayama H."/>
            <person name="Vries J.D."/>
            <person name="Buschmann H."/>
            <person name="Saint-Marcoux D."/>
            <person name="Ullrich K.K."/>
            <person name="Haas F.B."/>
            <person name="Vanderstraeten L."/>
            <person name="Becker D."/>
            <person name="Lang D."/>
            <person name="Vosolsobe S."/>
            <person name="Rombauts S."/>
            <person name="Wilhelmsson P.K.I."/>
            <person name="Janitza P."/>
            <person name="Kern R."/>
            <person name="Heyl A."/>
            <person name="Rumpler F."/>
            <person name="Villalobos L.I.A.C."/>
            <person name="Clay J.M."/>
            <person name="Skokan R."/>
            <person name="Toyoda A."/>
            <person name="Suzuki Y."/>
            <person name="Kagoshima H."/>
            <person name="Schijlen E."/>
            <person name="Tajeshwar N."/>
            <person name="Catarino B."/>
            <person name="Hetherington A.J."/>
            <person name="Saltykova A."/>
            <person name="Bonnot C."/>
            <person name="Breuninger H."/>
            <person name="Symeonidi A."/>
            <person name="Radhakrishnan G.V."/>
            <person name="Van Nieuwerburgh F."/>
            <person name="Deforce D."/>
            <person name="Chang C."/>
            <person name="Karol K.G."/>
            <person name="Hedrich R."/>
            <person name="Ulvskov P."/>
            <person name="Glockner G."/>
            <person name="Delwiche C.F."/>
            <person name="Petrasek J."/>
            <person name="Van de Peer Y."/>
            <person name="Friml J."/>
            <person name="Beilby M."/>
            <person name="Dolan L."/>
            <person name="Kohara Y."/>
            <person name="Sugano S."/>
            <person name="Fujiyama A."/>
            <person name="Delaux P.-M."/>
            <person name="Quint M."/>
            <person name="TheiBen G."/>
            <person name="Hagemann M."/>
            <person name="Harholt J."/>
            <person name="Dunand C."/>
            <person name="Zachgo S."/>
            <person name="Langdale J."/>
            <person name="Maumus F."/>
            <person name="Straeten D.V.D."/>
            <person name="Gould S.B."/>
            <person name="Rensing S.A."/>
        </authorList>
    </citation>
    <scope>NUCLEOTIDE SEQUENCE [LARGE SCALE GENOMIC DNA]</scope>
    <source>
        <strain evidence="3 4">S276</strain>
    </source>
</reference>
<keyword evidence="2" id="KW-1133">Transmembrane helix</keyword>
<feature type="compositionally biased region" description="Low complexity" evidence="1">
    <location>
        <begin position="155"/>
        <end position="189"/>
    </location>
</feature>
<feature type="compositionally biased region" description="Low complexity" evidence="1">
    <location>
        <begin position="35"/>
        <end position="45"/>
    </location>
</feature>
<feature type="region of interest" description="Disordered" evidence="1">
    <location>
        <begin position="465"/>
        <end position="538"/>
    </location>
</feature>
<sequence>MIERGCLRNGLEGRGRRRGPRGHFQVQQRRKRRWPSSSQPPWSSSGYQRYHRGSLSRGVLFPLLVALFPYYYGGALLFMTFLSPVCVSSISLHTASPIPAATIPYDIVLDVTPEDDCEKRGMDYQLGVTPAWVLDKARCPTCLEVRCLFFSADLSSSSLSSSSSPSSDSIDGESSTSANASTSASAIPTADRRYEGQGGGGDVRAVRLGSFDPGKRKATCPSPPIVSDRVVVIFGRDFLACQCANVGSGGEGGGSALSTSNSSSDSWSNATGIGNTDGGCVSKAMRGYIGIGNLSPALGGRDNHVRSQESTNNPYARQIILTFMVLCSGVAFLLLIGVYCKRSRRVQTLISRLLAYAGYGSAPRSRRRHNSQIVILPENLELWAHVLGVRAADLRPLSSLTITVADGGGENDVSMTVLESDDGENGGGAEIPPETFVTVIPPNPADHIGIGTKIDDIERNVLEAWQEEASSPSSPSSPSPFSPSSSPFSPSPSPFSPSSSSSSCTDMSDEFSAVVGEEIDSPSQRERQREERVVLTVE</sequence>
<feature type="compositionally biased region" description="Basic and acidic residues" evidence="1">
    <location>
        <begin position="1"/>
        <end position="14"/>
    </location>
</feature>
<evidence type="ECO:0000256" key="2">
    <source>
        <dbReference type="SAM" id="Phobius"/>
    </source>
</evidence>
<comment type="caution">
    <text evidence="3">The sequence shown here is derived from an EMBL/GenBank/DDBJ whole genome shotgun (WGS) entry which is preliminary data.</text>
</comment>
<feature type="region of interest" description="Disordered" evidence="1">
    <location>
        <begin position="1"/>
        <end position="49"/>
    </location>
</feature>
<evidence type="ECO:0000313" key="4">
    <source>
        <dbReference type="Proteomes" id="UP000265515"/>
    </source>
</evidence>
<accession>A0A388JK10</accession>
<name>A0A388JK10_CHABU</name>
<feature type="compositionally biased region" description="Basic and acidic residues" evidence="1">
    <location>
        <begin position="523"/>
        <end position="538"/>
    </location>
</feature>